<feature type="region of interest" description="Disordered" evidence="1">
    <location>
        <begin position="175"/>
        <end position="200"/>
    </location>
</feature>
<dbReference type="Proteomes" id="UP000230821">
    <property type="component" value="Unassembled WGS sequence"/>
</dbReference>
<gene>
    <name evidence="2" type="ORF">CSA56_06975</name>
</gene>
<evidence type="ECO:0000313" key="3">
    <source>
        <dbReference type="Proteomes" id="UP000230821"/>
    </source>
</evidence>
<dbReference type="PANTHER" id="PTHR42927:SF1">
    <property type="entry name" value="HELICASE SUPERFAMILY 1 AND 2 DOMAIN-CONTAINING PROTEIN"/>
    <property type="match status" value="1"/>
</dbReference>
<comment type="caution">
    <text evidence="2">The sequence shown here is derived from an EMBL/GenBank/DDBJ whole genome shotgun (WGS) entry which is preliminary data.</text>
</comment>
<feature type="compositionally biased region" description="Polar residues" evidence="1">
    <location>
        <begin position="175"/>
        <end position="186"/>
    </location>
</feature>
<dbReference type="Gene3D" id="3.40.50.300">
    <property type="entry name" value="P-loop containing nucleotide triphosphate hydrolases"/>
    <property type="match status" value="1"/>
</dbReference>
<protein>
    <submittedName>
        <fullName evidence="2">Uncharacterized protein</fullName>
    </submittedName>
</protein>
<proteinExistence type="predicted"/>
<accession>A0A2G6KIT5</accession>
<organism evidence="2 3">
    <name type="scientific">candidate division KSB3 bacterium</name>
    <dbReference type="NCBI Taxonomy" id="2044937"/>
    <lineage>
        <taxon>Bacteria</taxon>
        <taxon>candidate division KSB3</taxon>
    </lineage>
</organism>
<dbReference type="AlphaFoldDB" id="A0A2G6KIT5"/>
<reference evidence="2 3" key="1">
    <citation type="submission" date="2017-10" db="EMBL/GenBank/DDBJ databases">
        <title>Novel microbial diversity and functional potential in the marine mammal oral microbiome.</title>
        <authorList>
            <person name="Dudek N.K."/>
            <person name="Sun C.L."/>
            <person name="Burstein D."/>
            <person name="Kantor R.S."/>
            <person name="Aliaga Goltsman D.S."/>
            <person name="Bik E.M."/>
            <person name="Thomas B.C."/>
            <person name="Banfield J.F."/>
            <person name="Relman D.A."/>
        </authorList>
    </citation>
    <scope>NUCLEOTIDE SEQUENCE [LARGE SCALE GENOMIC DNA]</scope>
    <source>
        <strain evidence="2">DOLJORAL78_47_16</strain>
    </source>
</reference>
<evidence type="ECO:0000256" key="1">
    <source>
        <dbReference type="SAM" id="MobiDB-lite"/>
    </source>
</evidence>
<dbReference type="EMBL" id="PDSK01000078">
    <property type="protein sequence ID" value="PIE34709.1"/>
    <property type="molecule type" value="Genomic_DNA"/>
</dbReference>
<dbReference type="InterPro" id="IPR027417">
    <property type="entry name" value="P-loop_NTPase"/>
</dbReference>
<dbReference type="PANTHER" id="PTHR42927">
    <property type="entry name" value="HELICASE SUPERFAMILY 1 AND 2 DOMAIN-CONTAINING PROTEIN"/>
    <property type="match status" value="1"/>
</dbReference>
<evidence type="ECO:0000313" key="2">
    <source>
        <dbReference type="EMBL" id="PIE34709.1"/>
    </source>
</evidence>
<name>A0A2G6KIT5_9BACT</name>
<sequence>MATVQTLSRLNRIASGKEKTLVLDFVNDQESVQADFQDYYQATMLDKGIDRQKLYNLKYEIERTHVFRDEDVNLFTKMFVFKKSKADHISSFSEQLVQQNFLPLSDDDKTKFRKQVKSYVRQYAFISQIITYVNVELEKFYLFTKLFSKYLPEVTEMVDMDKYVVQEKENGSILLNTDNQVRQNSSTDRHDGKSIYPEEQ</sequence>